<evidence type="ECO:0000256" key="3">
    <source>
        <dbReference type="ARBA" id="ARBA00023015"/>
    </source>
</evidence>
<keyword evidence="8" id="KW-1185">Reference proteome</keyword>
<dbReference type="Pfam" id="PF01590">
    <property type="entry name" value="GAF"/>
    <property type="match status" value="1"/>
</dbReference>
<keyword evidence="2" id="KW-0067">ATP-binding</keyword>
<dbReference type="PRINTS" id="PR01590">
    <property type="entry name" value="HTHFIS"/>
</dbReference>
<name>A0A972SL88_9BURK</name>
<dbReference type="Proteomes" id="UP000655523">
    <property type="component" value="Unassembled WGS sequence"/>
</dbReference>
<dbReference type="SUPFAM" id="SSF52540">
    <property type="entry name" value="P-loop containing nucleoside triphosphate hydrolases"/>
    <property type="match status" value="1"/>
</dbReference>
<dbReference type="SMART" id="SM00382">
    <property type="entry name" value="AAA"/>
    <property type="match status" value="1"/>
</dbReference>
<dbReference type="InterPro" id="IPR025662">
    <property type="entry name" value="Sigma_54_int_dom_ATP-bd_1"/>
</dbReference>
<evidence type="ECO:0000259" key="6">
    <source>
        <dbReference type="PROSITE" id="PS50045"/>
    </source>
</evidence>
<dbReference type="Gene3D" id="3.30.450.20">
    <property type="entry name" value="PAS domain"/>
    <property type="match status" value="1"/>
</dbReference>
<accession>A0A972SL88</accession>
<dbReference type="SUPFAM" id="SSF46689">
    <property type="entry name" value="Homeodomain-like"/>
    <property type="match status" value="1"/>
</dbReference>
<dbReference type="Gene3D" id="3.40.50.300">
    <property type="entry name" value="P-loop containing nucleotide triphosphate hydrolases"/>
    <property type="match status" value="1"/>
</dbReference>
<dbReference type="GO" id="GO:0043565">
    <property type="term" value="F:sequence-specific DNA binding"/>
    <property type="evidence" value="ECO:0007669"/>
    <property type="project" value="InterPro"/>
</dbReference>
<gene>
    <name evidence="7" type="ORF">GNZ13_36165</name>
</gene>
<comment type="caution">
    <text evidence="7">The sequence shown here is derived from an EMBL/GenBank/DDBJ whole genome shotgun (WGS) entry which is preliminary data.</text>
</comment>
<reference evidence="7 8" key="1">
    <citation type="submission" date="2019-11" db="EMBL/GenBank/DDBJ databases">
        <title>Metabolism of dissolved organic matter in forest soils.</title>
        <authorList>
            <person name="Cyle K.T."/>
            <person name="Wilhelm R.C."/>
            <person name="Martinez C.E."/>
        </authorList>
    </citation>
    <scope>NUCLEOTIDE SEQUENCE [LARGE SCALE GENOMIC DNA]</scope>
    <source>
        <strain evidence="7 8">5N</strain>
    </source>
</reference>
<dbReference type="InterPro" id="IPR003593">
    <property type="entry name" value="AAA+_ATPase"/>
</dbReference>
<dbReference type="GO" id="GO:0006355">
    <property type="term" value="P:regulation of DNA-templated transcription"/>
    <property type="evidence" value="ECO:0007669"/>
    <property type="project" value="InterPro"/>
</dbReference>
<dbReference type="InterPro" id="IPR058031">
    <property type="entry name" value="AAA_lid_NorR"/>
</dbReference>
<dbReference type="CDD" id="cd00009">
    <property type="entry name" value="AAA"/>
    <property type="match status" value="1"/>
</dbReference>
<protein>
    <submittedName>
        <fullName evidence="7">AAA domain-containing protein</fullName>
    </submittedName>
</protein>
<dbReference type="Gene3D" id="3.30.450.40">
    <property type="match status" value="1"/>
</dbReference>
<evidence type="ECO:0000313" key="7">
    <source>
        <dbReference type="EMBL" id="NPT59848.1"/>
    </source>
</evidence>
<evidence type="ECO:0000256" key="4">
    <source>
        <dbReference type="ARBA" id="ARBA00023125"/>
    </source>
</evidence>
<dbReference type="PROSITE" id="PS00675">
    <property type="entry name" value="SIGMA54_INTERACT_1"/>
    <property type="match status" value="1"/>
</dbReference>
<dbReference type="FunFam" id="3.40.50.300:FF:000006">
    <property type="entry name" value="DNA-binding transcriptional regulator NtrC"/>
    <property type="match status" value="1"/>
</dbReference>
<evidence type="ECO:0000313" key="8">
    <source>
        <dbReference type="Proteomes" id="UP000655523"/>
    </source>
</evidence>
<dbReference type="InterPro" id="IPR003018">
    <property type="entry name" value="GAF"/>
</dbReference>
<dbReference type="Pfam" id="PF25601">
    <property type="entry name" value="AAA_lid_14"/>
    <property type="match status" value="1"/>
</dbReference>
<proteinExistence type="predicted"/>
<dbReference type="PANTHER" id="PTHR32071:SF81">
    <property type="entry name" value="PROPIONATE CATABOLISM OPERON REGULATORY PROTEIN"/>
    <property type="match status" value="1"/>
</dbReference>
<dbReference type="PANTHER" id="PTHR32071">
    <property type="entry name" value="TRANSCRIPTIONAL REGULATORY PROTEIN"/>
    <property type="match status" value="1"/>
</dbReference>
<dbReference type="InterPro" id="IPR029016">
    <property type="entry name" value="GAF-like_dom_sf"/>
</dbReference>
<dbReference type="Gene3D" id="1.10.10.60">
    <property type="entry name" value="Homeodomain-like"/>
    <property type="match status" value="1"/>
</dbReference>
<keyword evidence="5" id="KW-0804">Transcription</keyword>
<evidence type="ECO:0000256" key="2">
    <source>
        <dbReference type="ARBA" id="ARBA00022840"/>
    </source>
</evidence>
<dbReference type="InterPro" id="IPR009057">
    <property type="entry name" value="Homeodomain-like_sf"/>
</dbReference>
<keyword evidence="4" id="KW-0238">DNA-binding</keyword>
<keyword evidence="3" id="KW-0805">Transcription regulation</keyword>
<dbReference type="InterPro" id="IPR002078">
    <property type="entry name" value="Sigma_54_int"/>
</dbReference>
<dbReference type="PROSITE" id="PS50045">
    <property type="entry name" value="SIGMA54_INTERACT_4"/>
    <property type="match status" value="1"/>
</dbReference>
<dbReference type="Pfam" id="PF02954">
    <property type="entry name" value="HTH_8"/>
    <property type="match status" value="1"/>
</dbReference>
<feature type="domain" description="Sigma-54 factor interaction" evidence="6">
    <location>
        <begin position="343"/>
        <end position="573"/>
    </location>
</feature>
<dbReference type="GO" id="GO:0005524">
    <property type="term" value="F:ATP binding"/>
    <property type="evidence" value="ECO:0007669"/>
    <property type="project" value="UniProtKB-KW"/>
</dbReference>
<dbReference type="InterPro" id="IPR027417">
    <property type="entry name" value="P-loop_NTPase"/>
</dbReference>
<keyword evidence="1" id="KW-0547">Nucleotide-binding</keyword>
<evidence type="ECO:0000256" key="1">
    <source>
        <dbReference type="ARBA" id="ARBA00022741"/>
    </source>
</evidence>
<dbReference type="AlphaFoldDB" id="A0A972SL88"/>
<evidence type="ECO:0000256" key="5">
    <source>
        <dbReference type="ARBA" id="ARBA00023163"/>
    </source>
</evidence>
<dbReference type="InterPro" id="IPR002197">
    <property type="entry name" value="HTH_Fis"/>
</dbReference>
<dbReference type="Gene3D" id="1.10.8.60">
    <property type="match status" value="1"/>
</dbReference>
<dbReference type="Pfam" id="PF00158">
    <property type="entry name" value="Sigma54_activat"/>
    <property type="match status" value="1"/>
</dbReference>
<organism evidence="7 8">
    <name type="scientific">Paraburkholderia elongata</name>
    <dbReference type="NCBI Taxonomy" id="2675747"/>
    <lineage>
        <taxon>Bacteria</taxon>
        <taxon>Pseudomonadati</taxon>
        <taxon>Pseudomonadota</taxon>
        <taxon>Betaproteobacteria</taxon>
        <taxon>Burkholderiales</taxon>
        <taxon>Burkholderiaceae</taxon>
        <taxon>Paraburkholderia</taxon>
    </lineage>
</organism>
<dbReference type="EMBL" id="WOEZ01000201">
    <property type="protein sequence ID" value="NPT59848.1"/>
    <property type="molecule type" value="Genomic_DNA"/>
</dbReference>
<sequence>MDWFSSPDRDASVMAAWERLIQGDKPPSGALRGVVDDSWHRCLDGGVAPDADRAPLPLEEGALFDLRVRNDRLMHASVPLIQQTREFLSQTGTILLLADPDGMILELAGDSRIVEPAGEVRLIPGCNWTELSCGTNAIGTALALRQPVQIHGSEHFCAGIKQWTCSATVIRDPLDGTVLGVLDVSGLAQTYSQHSLAFIVSMAGRIESRLGKFAMERRLRLMERCMAYCSGRSDGVVVVDESGRLVRANPQASAAFARLGVSGALDNAFPIPDIARIAGGSMSPQAPAWLRLARIERVTEGADTLGFMLIAPAGSRRAASLSDVVTDALPAVDSTPRAAFSGIVGTSAALRTAIQKAQQLAKASVPVLLLGETGVGKELFALGIHQASSRANGPFVALNCGGLSRDLLSSELFGYAEGAFTGARRSGMTGKIEAANQGTLFLDEIGEMPLDIQPHLLRVLEEGEIYRLGENTARKVSFRLIAATHRDLRADVADGKFRMDLYYRLAVTNISIPPLRERKTDLPEMIEHWLNVSRERYGVSHAVFDNVAYECLLNYAWPGNVREMRNAIEGAVLMAHDGIMTVAELPPEIGASAVSPGGVRDTASSALSALARQKVRSLEMAEAESIRFAIQQSQGNLTQAAAQLGIAKSTLYQKIRKYALAHDLGTTRRVGR</sequence>